<dbReference type="PRINTS" id="PR00101">
    <property type="entry name" value="ATCASE"/>
</dbReference>
<dbReference type="Gene3D" id="3.40.50.1370">
    <property type="entry name" value="Aspartate/ornithine carbamoyltransferase"/>
    <property type="match status" value="2"/>
</dbReference>
<dbReference type="NCBIfam" id="TIGR00670">
    <property type="entry name" value="asp_carb_tr"/>
    <property type="match status" value="1"/>
</dbReference>
<accession>A0A484F7Y9</accession>
<feature type="binding site" evidence="7">
    <location>
        <position position="166"/>
    </location>
    <ligand>
        <name>L-aspartate</name>
        <dbReference type="ChEBI" id="CHEBI:29991"/>
    </ligand>
</feature>
<dbReference type="EC" id="2.1.3.2" evidence="7"/>
<protein>
    <recommendedName>
        <fullName evidence="7">Aspartate carbamoyltransferase</fullName>
        <ecNumber evidence="7">2.1.3.2</ecNumber>
    </recommendedName>
    <alternativeName>
        <fullName evidence="7">Aspartate transcarbamylase</fullName>
        <shortName evidence="7">ATCase</shortName>
    </alternativeName>
</protein>
<keyword evidence="11" id="KW-1185">Reference proteome</keyword>
<feature type="binding site" evidence="7">
    <location>
        <position position="137"/>
    </location>
    <ligand>
        <name>carbamoyl phosphate</name>
        <dbReference type="ChEBI" id="CHEBI:58228"/>
    </ligand>
</feature>
<feature type="binding site" evidence="7">
    <location>
        <position position="106"/>
    </location>
    <ligand>
        <name>carbamoyl phosphate</name>
        <dbReference type="ChEBI" id="CHEBI:58228"/>
    </ligand>
</feature>
<feature type="binding site" evidence="7">
    <location>
        <position position="134"/>
    </location>
    <ligand>
        <name>carbamoyl phosphate</name>
        <dbReference type="ChEBI" id="CHEBI:58228"/>
    </ligand>
</feature>
<dbReference type="GO" id="GO:0044205">
    <property type="term" value="P:'de novo' UMP biosynthetic process"/>
    <property type="evidence" value="ECO:0007669"/>
    <property type="project" value="UniProtKB-UniRule"/>
</dbReference>
<dbReference type="HAMAP" id="MF_00001">
    <property type="entry name" value="Asp_carb_tr"/>
    <property type="match status" value="1"/>
</dbReference>
<dbReference type="PANTHER" id="PTHR45753">
    <property type="entry name" value="ORNITHINE CARBAMOYLTRANSFERASE, MITOCHONDRIAL"/>
    <property type="match status" value="1"/>
</dbReference>
<feature type="binding site" evidence="7">
    <location>
        <position position="267"/>
    </location>
    <ligand>
        <name>carbamoyl phosphate</name>
        <dbReference type="ChEBI" id="CHEBI:58228"/>
    </ligand>
</feature>
<dbReference type="Pfam" id="PF02729">
    <property type="entry name" value="OTCace_N"/>
    <property type="match status" value="1"/>
</dbReference>
<comment type="function">
    <text evidence="5 7">Catalyzes the condensation of carbamoyl phosphate and aspartate to form carbamoyl aspartate and inorganic phosphate, the committed step in the de novo pyrimidine nucleotide biosynthesis pathway.</text>
</comment>
<dbReference type="Proteomes" id="UP000294855">
    <property type="component" value="Unassembled WGS sequence"/>
</dbReference>
<keyword evidence="4 7" id="KW-0665">Pyrimidine biosynthesis</keyword>
<dbReference type="GO" id="GO:0016597">
    <property type="term" value="F:amino acid binding"/>
    <property type="evidence" value="ECO:0007669"/>
    <property type="project" value="InterPro"/>
</dbReference>
<dbReference type="GO" id="GO:0006207">
    <property type="term" value="P:'de novo' pyrimidine nucleobase biosynthetic process"/>
    <property type="evidence" value="ECO:0007669"/>
    <property type="project" value="InterPro"/>
</dbReference>
<dbReference type="InterPro" id="IPR006131">
    <property type="entry name" value="Asp_carbamoyltransf_Asp/Orn-bd"/>
</dbReference>
<evidence type="ECO:0000313" key="10">
    <source>
        <dbReference type="EMBL" id="TDQ71235.1"/>
    </source>
</evidence>
<dbReference type="PANTHER" id="PTHR45753:SF6">
    <property type="entry name" value="ASPARTATE CARBAMOYLTRANSFERASE"/>
    <property type="match status" value="1"/>
</dbReference>
<feature type="domain" description="Aspartate/ornithine carbamoyltransferase Asp/Orn-binding" evidence="8">
    <location>
        <begin position="153"/>
        <end position="300"/>
    </location>
</feature>
<evidence type="ECO:0000256" key="1">
    <source>
        <dbReference type="ARBA" id="ARBA00004852"/>
    </source>
</evidence>
<name>A0A484F7Y9_9EURY</name>
<dbReference type="FunFam" id="3.40.50.1370:FF:000002">
    <property type="entry name" value="Aspartate carbamoyltransferase 2"/>
    <property type="match status" value="1"/>
</dbReference>
<evidence type="ECO:0000313" key="11">
    <source>
        <dbReference type="Proteomes" id="UP000294855"/>
    </source>
</evidence>
<feature type="binding site" evidence="7">
    <location>
        <position position="85"/>
    </location>
    <ligand>
        <name>L-aspartate</name>
        <dbReference type="ChEBI" id="CHEBI:29991"/>
    </ligand>
</feature>
<reference evidence="10 11" key="1">
    <citation type="submission" date="2019-03" db="EMBL/GenBank/DDBJ databases">
        <title>Genomic Encyclopedia of Type Strains, Phase IV (KMG-IV): sequencing the most valuable type-strain genomes for metagenomic binning, comparative biology and taxonomic classification.</title>
        <authorList>
            <person name="Goeker M."/>
        </authorList>
    </citation>
    <scope>NUCLEOTIDE SEQUENCE [LARGE SCALE GENOMIC DNA]</scope>
    <source>
        <strain evidence="10 11">DSM 13328</strain>
    </source>
</reference>
<dbReference type="PROSITE" id="PS00097">
    <property type="entry name" value="CARBAMOYLTRANSFERASE"/>
    <property type="match status" value="1"/>
</dbReference>
<dbReference type="AlphaFoldDB" id="A0A484F7Y9"/>
<comment type="similarity">
    <text evidence="2 7">Belongs to the aspartate/ornithine carbamoyltransferase superfamily. ATCase family.</text>
</comment>
<dbReference type="GO" id="GO:0006520">
    <property type="term" value="P:amino acid metabolic process"/>
    <property type="evidence" value="ECO:0007669"/>
    <property type="project" value="InterPro"/>
</dbReference>
<comment type="subunit">
    <text evidence="7">Heterooligomer of catalytic and regulatory chains.</text>
</comment>
<evidence type="ECO:0000259" key="9">
    <source>
        <dbReference type="Pfam" id="PF02729"/>
    </source>
</evidence>
<dbReference type="GO" id="GO:0004070">
    <property type="term" value="F:aspartate carbamoyltransferase activity"/>
    <property type="evidence" value="ECO:0007669"/>
    <property type="project" value="UniProtKB-UniRule"/>
</dbReference>
<feature type="domain" description="Aspartate/ornithine carbamoyltransferase carbamoyl-P binding" evidence="9">
    <location>
        <begin position="6"/>
        <end position="146"/>
    </location>
</feature>
<dbReference type="InterPro" id="IPR006132">
    <property type="entry name" value="Asp/Orn_carbamoyltranf_P-bd"/>
</dbReference>
<dbReference type="InterPro" id="IPR002082">
    <property type="entry name" value="Asp_carbamoyltransf"/>
</dbReference>
<keyword evidence="3 7" id="KW-0808">Transferase</keyword>
<gene>
    <name evidence="7" type="primary">pyrB</name>
    <name evidence="10" type="ORF">C7391_0340</name>
</gene>
<evidence type="ECO:0000256" key="7">
    <source>
        <dbReference type="HAMAP-Rule" id="MF_00001"/>
    </source>
</evidence>
<feature type="binding site" evidence="7">
    <location>
        <position position="56"/>
    </location>
    <ligand>
        <name>carbamoyl phosphate</name>
        <dbReference type="ChEBI" id="CHEBI:58228"/>
    </ligand>
</feature>
<evidence type="ECO:0000259" key="8">
    <source>
        <dbReference type="Pfam" id="PF00185"/>
    </source>
</evidence>
<comment type="catalytic activity">
    <reaction evidence="6 7">
        <text>carbamoyl phosphate + L-aspartate = N-carbamoyl-L-aspartate + phosphate + H(+)</text>
        <dbReference type="Rhea" id="RHEA:20013"/>
        <dbReference type="ChEBI" id="CHEBI:15378"/>
        <dbReference type="ChEBI" id="CHEBI:29991"/>
        <dbReference type="ChEBI" id="CHEBI:32814"/>
        <dbReference type="ChEBI" id="CHEBI:43474"/>
        <dbReference type="ChEBI" id="CHEBI:58228"/>
        <dbReference type="EC" id="2.1.3.2"/>
    </reaction>
</comment>
<dbReference type="InterPro" id="IPR006130">
    <property type="entry name" value="Asp/Orn_carbamoylTrfase"/>
</dbReference>
<dbReference type="SUPFAM" id="SSF53671">
    <property type="entry name" value="Aspartate/ornithine carbamoyltransferase"/>
    <property type="match status" value="1"/>
</dbReference>
<evidence type="ECO:0000256" key="5">
    <source>
        <dbReference type="ARBA" id="ARBA00043884"/>
    </source>
</evidence>
<feature type="binding site" evidence="7">
    <location>
        <position position="266"/>
    </location>
    <ligand>
        <name>carbamoyl phosphate</name>
        <dbReference type="ChEBI" id="CHEBI:58228"/>
    </ligand>
</feature>
<dbReference type="PRINTS" id="PR00100">
    <property type="entry name" value="AOTCASE"/>
</dbReference>
<dbReference type="EMBL" id="SNYS01000005">
    <property type="protein sequence ID" value="TDQ71235.1"/>
    <property type="molecule type" value="Genomic_DNA"/>
</dbReference>
<evidence type="ECO:0000256" key="4">
    <source>
        <dbReference type="ARBA" id="ARBA00022975"/>
    </source>
</evidence>
<organism evidence="10 11">
    <name type="scientific">Methanimicrococcus blatticola</name>
    <dbReference type="NCBI Taxonomy" id="91560"/>
    <lineage>
        <taxon>Archaea</taxon>
        <taxon>Methanobacteriati</taxon>
        <taxon>Methanobacteriota</taxon>
        <taxon>Stenosarchaea group</taxon>
        <taxon>Methanomicrobia</taxon>
        <taxon>Methanosarcinales</taxon>
        <taxon>Methanosarcinaceae</taxon>
        <taxon>Methanimicrococcus</taxon>
    </lineage>
</organism>
<comment type="pathway">
    <text evidence="1 7">Pyrimidine metabolism; UMP biosynthesis via de novo pathway; (S)-dihydroorotate from bicarbonate: step 2/3.</text>
</comment>
<dbReference type="InterPro" id="IPR036901">
    <property type="entry name" value="Asp/Orn_carbamoylTrfase_sf"/>
</dbReference>
<sequence length="313" mass="35548">MQPMHHIISTREYTKEMFDEILELAEKLEPIAKGEVQSKVMDGKILALLFFEPSTRTRMSFETAMLRLGGQFINMGAVEASSIAKGESLSDTIRVVSQYADAVVLRHPREGAALMASECASTPIINAGDGAGHHPTQTLLDLYTIKRESHLDNLNIALAGDLKYGRTIHSLCYALSRYHAKINLVSPPELRLPDRIVDDLRKRNIDVTITTDMEDVIEDIDILYMTRIQRERFPDPAEFNRVSNSMRITRELIQTAKPEMKIMHPLPRVNEISFDVDDTEHAAYFKQAFYGVPVRMAILCKVLGMEDRIREMK</sequence>
<feature type="binding site" evidence="7">
    <location>
        <position position="57"/>
    </location>
    <ligand>
        <name>carbamoyl phosphate</name>
        <dbReference type="ChEBI" id="CHEBI:58228"/>
    </ligand>
</feature>
<dbReference type="NCBIfam" id="NF002032">
    <property type="entry name" value="PRK00856.1"/>
    <property type="match status" value="1"/>
</dbReference>
<proteinExistence type="inferred from homology"/>
<dbReference type="UniPathway" id="UPA00070">
    <property type="reaction ID" value="UER00116"/>
</dbReference>
<evidence type="ECO:0000256" key="2">
    <source>
        <dbReference type="ARBA" id="ARBA00008896"/>
    </source>
</evidence>
<evidence type="ECO:0000256" key="3">
    <source>
        <dbReference type="ARBA" id="ARBA00022679"/>
    </source>
</evidence>
<evidence type="ECO:0000256" key="6">
    <source>
        <dbReference type="ARBA" id="ARBA00048859"/>
    </source>
</evidence>
<dbReference type="Pfam" id="PF00185">
    <property type="entry name" value="OTCace"/>
    <property type="match status" value="1"/>
</dbReference>
<dbReference type="GO" id="GO:0005829">
    <property type="term" value="C:cytosol"/>
    <property type="evidence" value="ECO:0007669"/>
    <property type="project" value="TreeGrafter"/>
</dbReference>
<feature type="binding site" evidence="7">
    <location>
        <position position="227"/>
    </location>
    <ligand>
        <name>L-aspartate</name>
        <dbReference type="ChEBI" id="CHEBI:29991"/>
    </ligand>
</feature>
<comment type="caution">
    <text evidence="10">The sequence shown here is derived from an EMBL/GenBank/DDBJ whole genome shotgun (WGS) entry which is preliminary data.</text>
</comment>